<keyword evidence="1" id="KW-0812">Transmembrane</keyword>
<comment type="caution">
    <text evidence="3">The sequence shown here is derived from an EMBL/GenBank/DDBJ whole genome shotgun (WGS) entry which is preliminary data.</text>
</comment>
<protein>
    <submittedName>
        <fullName evidence="3">DUF2062 domain-containing protein</fullName>
    </submittedName>
</protein>
<accession>A0ABX1QMP2</accession>
<feature type="domain" description="DUF2062" evidence="2">
    <location>
        <begin position="21"/>
        <end position="172"/>
    </location>
</feature>
<evidence type="ECO:0000313" key="3">
    <source>
        <dbReference type="EMBL" id="NMH16560.1"/>
    </source>
</evidence>
<dbReference type="EMBL" id="JAAAUB010000006">
    <property type="protein sequence ID" value="NMH16560.1"/>
    <property type="molecule type" value="Genomic_DNA"/>
</dbReference>
<evidence type="ECO:0000256" key="1">
    <source>
        <dbReference type="SAM" id="Phobius"/>
    </source>
</evidence>
<dbReference type="Pfam" id="PF09835">
    <property type="entry name" value="DUF2062"/>
    <property type="match status" value="1"/>
</dbReference>
<dbReference type="RefSeq" id="WP_169115797.1">
    <property type="nucleotide sequence ID" value="NZ_JAAAUB010000006.1"/>
</dbReference>
<feature type="transmembrane region" description="Helical" evidence="1">
    <location>
        <begin position="129"/>
        <end position="159"/>
    </location>
</feature>
<gene>
    <name evidence="3" type="ORF">GV368_05460</name>
</gene>
<keyword evidence="4" id="KW-1185">Reference proteome</keyword>
<feature type="transmembrane region" description="Helical" evidence="1">
    <location>
        <begin position="47"/>
        <end position="70"/>
    </location>
</feature>
<dbReference type="Proteomes" id="UP000669605">
    <property type="component" value="Unassembled WGS sequence"/>
</dbReference>
<sequence length="192" mass="22269">MRRWFKRILPNHEVVRDNRWLRPFRNTLLHPRLWHINRRSVSAGVAIGLWCGLIPGPFQMLTAALLCVLFRANLPVAVFTTLYTNPFTIPVIYFAAFQIGSFLLGRENGGFQPAPEWDEQSLGEWMDQAFAWVASLGTPLFLGLFVLASTLAIAGYFLVRAWWRWHLIHQWQRRQSRHRMATTSLAPKKKQG</sequence>
<name>A0ABX1QMP2_9PROT</name>
<reference evidence="3 4" key="1">
    <citation type="journal article" date="2020" name="Curr. Microbiol.">
        <title>Tepidiphilus baoligensis sp. nov., a Novel Bacterium of the Family Hydrogenophilaceae Isolated from an Oil Reservoir.</title>
        <authorList>
            <person name="Zhang X."/>
            <person name="Wang G."/>
            <person name="Ma X."/>
            <person name="Yu J."/>
            <person name="You J."/>
            <person name="Xue Y."/>
            <person name="Ma Y."/>
        </authorList>
    </citation>
    <scope>NUCLEOTIDE SEQUENCE [LARGE SCALE GENOMIC DNA]</scope>
    <source>
        <strain evidence="3 4">B18-69</strain>
    </source>
</reference>
<dbReference type="PANTHER" id="PTHR40547">
    <property type="entry name" value="SLL0298 PROTEIN"/>
    <property type="match status" value="1"/>
</dbReference>
<keyword evidence="1" id="KW-1133">Transmembrane helix</keyword>
<organism evidence="3 4">
    <name type="scientific">Tepidiphilus baoligensis</name>
    <dbReference type="NCBI Taxonomy" id="2698687"/>
    <lineage>
        <taxon>Bacteria</taxon>
        <taxon>Pseudomonadati</taxon>
        <taxon>Pseudomonadota</taxon>
        <taxon>Hydrogenophilia</taxon>
        <taxon>Hydrogenophilales</taxon>
        <taxon>Hydrogenophilaceae</taxon>
        <taxon>Tepidiphilus</taxon>
    </lineage>
</organism>
<evidence type="ECO:0000259" key="2">
    <source>
        <dbReference type="Pfam" id="PF09835"/>
    </source>
</evidence>
<evidence type="ECO:0000313" key="4">
    <source>
        <dbReference type="Proteomes" id="UP000669605"/>
    </source>
</evidence>
<dbReference type="PANTHER" id="PTHR40547:SF1">
    <property type="entry name" value="SLL0298 PROTEIN"/>
    <property type="match status" value="1"/>
</dbReference>
<proteinExistence type="predicted"/>
<feature type="transmembrane region" description="Helical" evidence="1">
    <location>
        <begin position="82"/>
        <end position="104"/>
    </location>
</feature>
<dbReference type="InterPro" id="IPR018639">
    <property type="entry name" value="DUF2062"/>
</dbReference>
<keyword evidence="1" id="KW-0472">Membrane</keyword>